<proteinExistence type="predicted"/>
<protein>
    <submittedName>
        <fullName evidence="1">Uncharacterized protein</fullName>
    </submittedName>
</protein>
<evidence type="ECO:0000313" key="1">
    <source>
        <dbReference type="EMBL" id="CAB3985343.1"/>
    </source>
</evidence>
<organism evidence="1 2">
    <name type="scientific">Paramuricea clavata</name>
    <name type="common">Red gorgonian</name>
    <name type="synonym">Violescent sea-whip</name>
    <dbReference type="NCBI Taxonomy" id="317549"/>
    <lineage>
        <taxon>Eukaryota</taxon>
        <taxon>Metazoa</taxon>
        <taxon>Cnidaria</taxon>
        <taxon>Anthozoa</taxon>
        <taxon>Octocorallia</taxon>
        <taxon>Malacalcyonacea</taxon>
        <taxon>Plexauridae</taxon>
        <taxon>Paramuricea</taxon>
    </lineage>
</organism>
<keyword evidence="2" id="KW-1185">Reference proteome</keyword>
<dbReference type="Proteomes" id="UP001152795">
    <property type="component" value="Unassembled WGS sequence"/>
</dbReference>
<name>A0A6S7G4G6_PARCT</name>
<reference evidence="1" key="1">
    <citation type="submission" date="2020-04" db="EMBL/GenBank/DDBJ databases">
        <authorList>
            <person name="Alioto T."/>
            <person name="Alioto T."/>
            <person name="Gomez Garrido J."/>
        </authorList>
    </citation>
    <scope>NUCLEOTIDE SEQUENCE</scope>
    <source>
        <strain evidence="1">A484AB</strain>
    </source>
</reference>
<dbReference type="AlphaFoldDB" id="A0A6S7G4G6"/>
<comment type="caution">
    <text evidence="1">The sequence shown here is derived from an EMBL/GenBank/DDBJ whole genome shotgun (WGS) entry which is preliminary data.</text>
</comment>
<dbReference type="EMBL" id="CACRXK020000860">
    <property type="protein sequence ID" value="CAB3985343.1"/>
    <property type="molecule type" value="Genomic_DNA"/>
</dbReference>
<sequence length="119" mass="13791">MTINIEKTKDMWVCFTESILEPPSVYIGDELVERVDTFKLLGMVQNNLKWNNHVETVIQKANRQVYILKECRKANLLVEAGITLYKSNIRSIIEYASPVWGGLPTYLVNEIERTQTRCL</sequence>
<accession>A0A6S7G4G6</accession>
<gene>
    <name evidence="1" type="ORF">PACLA_8A037900</name>
</gene>
<dbReference type="OrthoDB" id="7480422at2759"/>
<evidence type="ECO:0000313" key="2">
    <source>
        <dbReference type="Proteomes" id="UP001152795"/>
    </source>
</evidence>